<dbReference type="EMBL" id="JBDJPC010000009">
    <property type="protein sequence ID" value="KAL1491220.1"/>
    <property type="molecule type" value="Genomic_DNA"/>
</dbReference>
<feature type="coiled-coil region" evidence="1">
    <location>
        <begin position="42"/>
        <end position="94"/>
    </location>
</feature>
<feature type="compositionally biased region" description="Basic and acidic residues" evidence="2">
    <location>
        <begin position="271"/>
        <end position="296"/>
    </location>
</feature>
<evidence type="ECO:0000313" key="4">
    <source>
        <dbReference type="Proteomes" id="UP001566132"/>
    </source>
</evidence>
<accession>A0ABD1E9E1</accession>
<feature type="compositionally biased region" description="Basic residues" evidence="2">
    <location>
        <begin position="644"/>
        <end position="653"/>
    </location>
</feature>
<feature type="region of interest" description="Disordered" evidence="2">
    <location>
        <begin position="224"/>
        <end position="300"/>
    </location>
</feature>
<evidence type="ECO:0000313" key="3">
    <source>
        <dbReference type="EMBL" id="KAL1491220.1"/>
    </source>
</evidence>
<organism evidence="3 4">
    <name type="scientific">Hypothenemus hampei</name>
    <name type="common">Coffee berry borer</name>
    <dbReference type="NCBI Taxonomy" id="57062"/>
    <lineage>
        <taxon>Eukaryota</taxon>
        <taxon>Metazoa</taxon>
        <taxon>Ecdysozoa</taxon>
        <taxon>Arthropoda</taxon>
        <taxon>Hexapoda</taxon>
        <taxon>Insecta</taxon>
        <taxon>Pterygota</taxon>
        <taxon>Neoptera</taxon>
        <taxon>Endopterygota</taxon>
        <taxon>Coleoptera</taxon>
        <taxon>Polyphaga</taxon>
        <taxon>Cucujiformia</taxon>
        <taxon>Curculionidae</taxon>
        <taxon>Scolytinae</taxon>
        <taxon>Hypothenemus</taxon>
    </lineage>
</organism>
<comment type="caution">
    <text evidence="3">The sequence shown here is derived from an EMBL/GenBank/DDBJ whole genome shotgun (WGS) entry which is preliminary data.</text>
</comment>
<feature type="compositionally biased region" description="Low complexity" evidence="2">
    <location>
        <begin position="251"/>
        <end position="268"/>
    </location>
</feature>
<dbReference type="AlphaFoldDB" id="A0ABD1E9E1"/>
<feature type="region of interest" description="Disordered" evidence="2">
    <location>
        <begin position="148"/>
        <end position="190"/>
    </location>
</feature>
<feature type="coiled-coil region" evidence="1">
    <location>
        <begin position="348"/>
        <end position="375"/>
    </location>
</feature>
<feature type="region of interest" description="Disordered" evidence="2">
    <location>
        <begin position="321"/>
        <end position="341"/>
    </location>
</feature>
<feature type="compositionally biased region" description="Basic and acidic residues" evidence="2">
    <location>
        <begin position="576"/>
        <end position="600"/>
    </location>
</feature>
<feature type="compositionally biased region" description="Polar residues" evidence="2">
    <location>
        <begin position="560"/>
        <end position="570"/>
    </location>
</feature>
<reference evidence="3 4" key="1">
    <citation type="submission" date="2024-05" db="EMBL/GenBank/DDBJ databases">
        <title>Genetic variation in Jamaican populations of the coffee berry borer (Hypothenemus hampei).</title>
        <authorList>
            <person name="Errbii M."/>
            <person name="Myrie A."/>
        </authorList>
    </citation>
    <scope>NUCLEOTIDE SEQUENCE [LARGE SCALE GENOMIC DNA]</scope>
    <source>
        <strain evidence="3">JA-Hopewell-2020-01-JO</strain>
        <tissue evidence="3">Whole body</tissue>
    </source>
</reference>
<keyword evidence="4" id="KW-1185">Reference proteome</keyword>
<feature type="region of interest" description="Disordered" evidence="2">
    <location>
        <begin position="525"/>
        <end position="614"/>
    </location>
</feature>
<feature type="compositionally biased region" description="Basic and acidic residues" evidence="2">
    <location>
        <begin position="156"/>
        <end position="190"/>
    </location>
</feature>
<gene>
    <name evidence="3" type="ORF">ABEB36_011851</name>
</gene>
<evidence type="ECO:0000256" key="2">
    <source>
        <dbReference type="SAM" id="MobiDB-lite"/>
    </source>
</evidence>
<protein>
    <submittedName>
        <fullName evidence="3">Uncharacterized protein</fullName>
    </submittedName>
</protein>
<name>A0ABD1E9E1_HYPHA</name>
<evidence type="ECO:0000256" key="1">
    <source>
        <dbReference type="SAM" id="Coils"/>
    </source>
</evidence>
<dbReference type="Proteomes" id="UP001566132">
    <property type="component" value="Unassembled WGS sequence"/>
</dbReference>
<feature type="compositionally biased region" description="Basic and acidic residues" evidence="2">
    <location>
        <begin position="542"/>
        <end position="554"/>
    </location>
</feature>
<proteinExistence type="predicted"/>
<keyword evidence="1" id="KW-0175">Coiled coil</keyword>
<feature type="region of interest" description="Disordered" evidence="2">
    <location>
        <begin position="638"/>
        <end position="712"/>
    </location>
</feature>
<feature type="compositionally biased region" description="Basic residues" evidence="2">
    <location>
        <begin position="601"/>
        <end position="610"/>
    </location>
</feature>
<sequence>MCEQPSEPISNDKIHAYIYDDVDDADIFEFEPSTAKISSEKNEKIQSGGEDLLKENEELKKKVYLLETRISELYLTAKAEIERKDSRIRQLNDDINNMVFRRNNRNFQYAQNKEPLEVNKTGPTERFKKVEKPESQINFQKNELKSNIFETNKTNTKTEKQSFKCDKDSKRKSNESNTRETESVKKVEVEKSNSNYKIVKKQSNNEENNEAKGNIKQIEELYKKQHQSERTLRKTQMGHVRKEPRTPSKSPPNKSNNRRYNYYRSQSPRRFRNENSKCKSHSKEKPDDLLKNDRHSNVPISNYRDWKMNLARQRECQEKSLINHPNPNDKHKSPKLDVSPDEVPEYMKKMSDEELEKVLESKRKLLEEMSDVNRLTDAEEQLTEYENEWKCIDECGDEGGDVVKEEGIVDRPERTKIDLKEYKKRRKEFEEKIEPKIENETTTTNIVKHEEPSISSFLHDFSLSDDEPDFVETINQSESKVKILDITIIKTANNVSEVECIENIQEAIKKELAADIVTLGEDVKEKPTANEDEESNVIILGEDVKKNPTANRDEEPNEVPQVSSNLNYISPFTEESLVRNVDKETSTNDTREKQETEKQEKKKKPKKCLKIKMPFGKPEKTQEILCDSLTEKINGLIECEKSKFKTPPKRKLKDGKLNEEKTKKPRRITPVKIGEVSSKSRKRKSKKSSPLNTSPSRKQPKLEPQPDQSPLPHMEEMLKTLSNVIVTKEPEHLPEINEHSNDNVSVNRINLDSKDVSMLGAFERGIFDNMSTFFGETETPKCDNRPSSPLDFSNMLSRSAMDTSTPIKKESPQIRNAPLKRDRRKRVKVIILDSNVA</sequence>